<accession>A0ABX0X9I0</accession>
<keyword evidence="7" id="KW-1185">Reference proteome</keyword>
<feature type="transmembrane region" description="Helical" evidence="4">
    <location>
        <begin position="504"/>
        <end position="523"/>
    </location>
</feature>
<feature type="coiled-coil region" evidence="3">
    <location>
        <begin position="278"/>
        <end position="343"/>
    </location>
</feature>
<dbReference type="InterPro" id="IPR032807">
    <property type="entry name" value="GNVR"/>
</dbReference>
<dbReference type="InterPro" id="IPR005702">
    <property type="entry name" value="Wzc-like_C"/>
</dbReference>
<evidence type="ECO:0000256" key="2">
    <source>
        <dbReference type="ARBA" id="ARBA00022840"/>
    </source>
</evidence>
<proteinExistence type="predicted"/>
<keyword evidence="4" id="KW-0472">Membrane</keyword>
<organism evidence="6 7">
    <name type="scientific">Neolewinella antarctica</name>
    <dbReference type="NCBI Taxonomy" id="442734"/>
    <lineage>
        <taxon>Bacteria</taxon>
        <taxon>Pseudomonadati</taxon>
        <taxon>Bacteroidota</taxon>
        <taxon>Saprospiria</taxon>
        <taxon>Saprospirales</taxon>
        <taxon>Lewinellaceae</taxon>
        <taxon>Neolewinella</taxon>
    </lineage>
</organism>
<dbReference type="Proteomes" id="UP000770785">
    <property type="component" value="Unassembled WGS sequence"/>
</dbReference>
<dbReference type="Gene3D" id="3.40.50.300">
    <property type="entry name" value="P-loop containing nucleotide triphosphate hydrolases"/>
    <property type="match status" value="1"/>
</dbReference>
<keyword evidence="1" id="KW-0547">Nucleotide-binding</keyword>
<evidence type="ECO:0000256" key="4">
    <source>
        <dbReference type="SAM" id="Phobius"/>
    </source>
</evidence>
<name>A0ABX0X9I0_9BACT</name>
<dbReference type="EMBL" id="JAATJH010000002">
    <property type="protein sequence ID" value="NJC25887.1"/>
    <property type="molecule type" value="Genomic_DNA"/>
</dbReference>
<comment type="caution">
    <text evidence="6">The sequence shown here is derived from an EMBL/GenBank/DDBJ whole genome shotgun (WGS) entry which is preliminary data.</text>
</comment>
<dbReference type="InterPro" id="IPR027417">
    <property type="entry name" value="P-loop_NTPase"/>
</dbReference>
<dbReference type="CDD" id="cd05387">
    <property type="entry name" value="BY-kinase"/>
    <property type="match status" value="1"/>
</dbReference>
<dbReference type="Pfam" id="PF13807">
    <property type="entry name" value="GNVR"/>
    <property type="match status" value="1"/>
</dbReference>
<dbReference type="SUPFAM" id="SSF52540">
    <property type="entry name" value="P-loop containing nucleoside triphosphate hydrolases"/>
    <property type="match status" value="1"/>
</dbReference>
<keyword evidence="4" id="KW-0812">Transmembrane</keyword>
<dbReference type="PANTHER" id="PTHR32309:SF13">
    <property type="entry name" value="FERRIC ENTEROBACTIN TRANSPORT PROTEIN FEPE"/>
    <property type="match status" value="1"/>
</dbReference>
<evidence type="ECO:0000313" key="6">
    <source>
        <dbReference type="EMBL" id="NJC25887.1"/>
    </source>
</evidence>
<keyword evidence="3" id="KW-0175">Coiled coil</keyword>
<keyword evidence="4" id="KW-1133">Transmembrane helix</keyword>
<dbReference type="RefSeq" id="WP_168036656.1">
    <property type="nucleotide sequence ID" value="NZ_JAATJH010000002.1"/>
</dbReference>
<feature type="transmembrane region" description="Helical" evidence="4">
    <location>
        <begin position="39"/>
        <end position="57"/>
    </location>
</feature>
<evidence type="ECO:0000259" key="5">
    <source>
        <dbReference type="Pfam" id="PF13807"/>
    </source>
</evidence>
<keyword evidence="2" id="KW-0067">ATP-binding</keyword>
<sequence length="772" mass="86382">MSEQPQGPTGLIIEPTRGLSAVTEVDYVDLLSRYFLRRWYLYVLFVGAAVAAMFFYLKTKQHEYAVTARIVITERDDTGPTDDPLRRSTQVFSAAQNVYNEIERITSYELMSSVVDELDLQYGYWTQAGLERKDGYRDFPVLIDSFLPLNAGPVDLSFRLEPKDYESFRLYTDDKLVGNYPFDSLITTKFGVFRFALNGALPQSSETTLHVSISDTRAVANAYLSRLEANFTGINSTTVLLRIQDAVPARGVDILTELMTNYNEMKMAEADKAAQHTLGFIDERLTEANQKLQRIEANLERYKLNNEITDESTSDLNLVLQNVDQYGREKENLTLQLNILRSLERVLDVRGDEPQLISIDNSVLITGQIPDQVQLYNRLVLERKELLVSGQTDNPAVISISQRIASLRGAIESSVTNLRQSLVERQSLIQSQYDRSLGQLRSVPTKQREVQDRSREQKIVENLYVYLLQKKEETALAYVNNVTTAEIIDAAHAGSDPVSPNKKLFMFLALVLGGAIPFLYSVAREEIFNYKVGAVRDVKRVFSRRPVLGQISKHRGKDRMAVAGSSRSEISDQFRSLRNNLLFHFPAADNVFLLTSAGKGEGKSFVAANLAVSFAHARKRVVIVDFDFYNAQVANYLGQPNGTGLSNFLGGQASVGEVVHSAGEDLGVHYVPAGDYFENPGDLISNDRGLAAFFAHLHERFDVIIVDAPPIGILSDAVLLHRYITASLYVIRVGVSTKASLKQGRETIEADRLMNPVLVLNSVTSGQQDYYT</sequence>
<protein>
    <submittedName>
        <fullName evidence="6">Capsular exopolysaccharide synthesis family protein</fullName>
    </submittedName>
</protein>
<dbReference type="InterPro" id="IPR050445">
    <property type="entry name" value="Bact_polysacc_biosynth/exp"/>
</dbReference>
<feature type="domain" description="Tyrosine-protein kinase G-rich" evidence="5">
    <location>
        <begin position="446"/>
        <end position="525"/>
    </location>
</feature>
<evidence type="ECO:0000256" key="3">
    <source>
        <dbReference type="SAM" id="Coils"/>
    </source>
</evidence>
<evidence type="ECO:0000256" key="1">
    <source>
        <dbReference type="ARBA" id="ARBA00022741"/>
    </source>
</evidence>
<gene>
    <name evidence="6" type="ORF">GGR27_001386</name>
</gene>
<evidence type="ECO:0000313" key="7">
    <source>
        <dbReference type="Proteomes" id="UP000770785"/>
    </source>
</evidence>
<reference evidence="6 7" key="1">
    <citation type="submission" date="2020-03" db="EMBL/GenBank/DDBJ databases">
        <title>Genomic Encyclopedia of Type Strains, Phase IV (KMG-IV): sequencing the most valuable type-strain genomes for metagenomic binning, comparative biology and taxonomic classification.</title>
        <authorList>
            <person name="Goeker M."/>
        </authorList>
    </citation>
    <scope>NUCLEOTIDE SEQUENCE [LARGE SCALE GENOMIC DNA]</scope>
    <source>
        <strain evidence="6 7">DSM 105096</strain>
    </source>
</reference>
<dbReference type="PANTHER" id="PTHR32309">
    <property type="entry name" value="TYROSINE-PROTEIN KINASE"/>
    <property type="match status" value="1"/>
</dbReference>